<dbReference type="InterPro" id="IPR039770">
    <property type="entry name" value="Rpf2"/>
</dbReference>
<dbReference type="Pfam" id="PF04427">
    <property type="entry name" value="Brix"/>
    <property type="match status" value="1"/>
</dbReference>
<evidence type="ECO:0000256" key="3">
    <source>
        <dbReference type="ARBA" id="ARBA00020387"/>
    </source>
</evidence>
<evidence type="ECO:0000256" key="2">
    <source>
        <dbReference type="ARBA" id="ARBA00010782"/>
    </source>
</evidence>
<dbReference type="GO" id="GO:0019843">
    <property type="term" value="F:rRNA binding"/>
    <property type="evidence" value="ECO:0007669"/>
    <property type="project" value="UniProtKB-UniRule"/>
</dbReference>
<evidence type="ECO:0000256" key="1">
    <source>
        <dbReference type="ARBA" id="ARBA00004604"/>
    </source>
</evidence>
<dbReference type="PROSITE" id="PS50833">
    <property type="entry name" value="BRIX"/>
    <property type="match status" value="1"/>
</dbReference>
<keyword evidence="4 6" id="KW-0539">Nucleus</keyword>
<organism evidence="8 9">
    <name type="scientific">Takifugu flavidus</name>
    <name type="common">sansaifugu</name>
    <dbReference type="NCBI Taxonomy" id="433684"/>
    <lineage>
        <taxon>Eukaryota</taxon>
        <taxon>Metazoa</taxon>
        <taxon>Chordata</taxon>
        <taxon>Craniata</taxon>
        <taxon>Vertebrata</taxon>
        <taxon>Euteleostomi</taxon>
        <taxon>Actinopterygii</taxon>
        <taxon>Neopterygii</taxon>
        <taxon>Teleostei</taxon>
        <taxon>Neoteleostei</taxon>
        <taxon>Acanthomorphata</taxon>
        <taxon>Eupercaria</taxon>
        <taxon>Tetraodontiformes</taxon>
        <taxon>Tetradontoidea</taxon>
        <taxon>Tetraodontidae</taxon>
        <taxon>Takifugu</taxon>
    </lineage>
</organism>
<comment type="caution">
    <text evidence="8">The sequence shown here is derived from an EMBL/GenBank/DDBJ whole genome shotgun (WGS) entry which is preliminary data.</text>
</comment>
<accession>A0A5C6NS10</accession>
<evidence type="ECO:0000256" key="5">
    <source>
        <dbReference type="ARBA" id="ARBA00030889"/>
    </source>
</evidence>
<dbReference type="PANTHER" id="PTHR12728:SF0">
    <property type="entry name" value="RIBOSOME PRODUCTION FACTOR 2 HOMOLOG"/>
    <property type="match status" value="1"/>
</dbReference>
<dbReference type="PANTHER" id="PTHR12728">
    <property type="entry name" value="BRIX DOMAIN CONTAINING PROTEIN"/>
    <property type="match status" value="1"/>
</dbReference>
<evidence type="ECO:0000313" key="9">
    <source>
        <dbReference type="Proteomes" id="UP000324091"/>
    </source>
</evidence>
<evidence type="ECO:0000256" key="4">
    <source>
        <dbReference type="ARBA" id="ARBA00023242"/>
    </source>
</evidence>
<name>A0A5C6NS10_9TELE</name>
<comment type="similarity">
    <text evidence="2 6">Belongs to the RPF2 family.</text>
</comment>
<protein>
    <recommendedName>
        <fullName evidence="3 6">Ribosome production factor 2 homolog</fullName>
    </recommendedName>
    <alternativeName>
        <fullName evidence="5 6">Ribosome biogenesis protein RPF2 homolog</fullName>
    </alternativeName>
</protein>
<sequence length="183" mass="20361">MPLGTKELNPKTKRSKRFLESRAPKLVEDGKSAMIMKGGNTSQLISNVLKDIGHVRVTTEAECRVLSLAGAVLCGMWGASAPRCFVTSCQHLLELNIMPAMWKNITRPFEDSTSLEFFSKKTDCSLFLFGSHSKKRPDNLILGRLFDFHVLDMIELGIEKFSSLSDIKQLLPVLLVCSISNIS</sequence>
<reference evidence="8 9" key="1">
    <citation type="submission" date="2019-04" db="EMBL/GenBank/DDBJ databases">
        <title>Chromosome genome assembly for Takifugu flavidus.</title>
        <authorList>
            <person name="Xiao S."/>
        </authorList>
    </citation>
    <scope>NUCLEOTIDE SEQUENCE [LARGE SCALE GENOMIC DNA]</scope>
    <source>
        <strain evidence="8">HTHZ2018</strain>
        <tissue evidence="8">Muscle</tissue>
    </source>
</reference>
<proteinExistence type="inferred from homology"/>
<keyword evidence="9" id="KW-1185">Reference proteome</keyword>
<dbReference type="Proteomes" id="UP000324091">
    <property type="component" value="Chromosome 19"/>
</dbReference>
<dbReference type="GO" id="GO:0005730">
    <property type="term" value="C:nucleolus"/>
    <property type="evidence" value="ECO:0007669"/>
    <property type="project" value="UniProtKB-SubCell"/>
</dbReference>
<dbReference type="AlphaFoldDB" id="A0A5C6NS10"/>
<dbReference type="InterPro" id="IPR007109">
    <property type="entry name" value="Brix"/>
</dbReference>
<evidence type="ECO:0000313" key="8">
    <source>
        <dbReference type="EMBL" id="TWW68357.1"/>
    </source>
</evidence>
<gene>
    <name evidence="8" type="ORF">D4764_19G0001550</name>
</gene>
<evidence type="ECO:0000259" key="7">
    <source>
        <dbReference type="PROSITE" id="PS50833"/>
    </source>
</evidence>
<dbReference type="GO" id="GO:0000463">
    <property type="term" value="P:maturation of LSU-rRNA from tricistronic rRNA transcript (SSU-rRNA, 5.8S rRNA, LSU-rRNA)"/>
    <property type="evidence" value="ECO:0007669"/>
    <property type="project" value="TreeGrafter"/>
</dbReference>
<evidence type="ECO:0000256" key="6">
    <source>
        <dbReference type="RuleBase" id="RU367086"/>
    </source>
</evidence>
<dbReference type="GO" id="GO:0000027">
    <property type="term" value="P:ribosomal large subunit assembly"/>
    <property type="evidence" value="ECO:0007669"/>
    <property type="project" value="InterPro"/>
</dbReference>
<feature type="domain" description="Brix" evidence="7">
    <location>
        <begin position="31"/>
        <end position="183"/>
    </location>
</feature>
<comment type="subcellular location">
    <subcellularLocation>
        <location evidence="1 6">Nucleus</location>
        <location evidence="1 6">Nucleolus</location>
    </subcellularLocation>
</comment>
<dbReference type="EMBL" id="RHFK02000011">
    <property type="protein sequence ID" value="TWW68357.1"/>
    <property type="molecule type" value="Genomic_DNA"/>
</dbReference>